<keyword evidence="5 13" id="KW-0589">Pheromone response</keyword>
<dbReference type="FunFam" id="1.20.1070.10:FF:000033">
    <property type="entry name" value="Vomeronasal type-1 receptor"/>
    <property type="match status" value="1"/>
</dbReference>
<dbReference type="GO" id="GO:0016503">
    <property type="term" value="F:pheromone receptor activity"/>
    <property type="evidence" value="ECO:0007669"/>
    <property type="project" value="InterPro"/>
</dbReference>
<protein>
    <recommendedName>
        <fullName evidence="13">Vomeronasal type-1 receptor</fullName>
    </recommendedName>
</protein>
<evidence type="ECO:0000259" key="14">
    <source>
        <dbReference type="PROSITE" id="PS50262"/>
    </source>
</evidence>
<comment type="similarity">
    <text evidence="3 13">Belongs to the G-protein coupled receptor 1 family.</text>
</comment>
<dbReference type="PRINTS" id="PR01534">
    <property type="entry name" value="VOMERONASL1R"/>
</dbReference>
<keyword evidence="12 13" id="KW-0807">Transducer</keyword>
<dbReference type="PANTHER" id="PTHR24062">
    <property type="entry name" value="VOMERONASAL TYPE-1 RECEPTOR"/>
    <property type="match status" value="1"/>
</dbReference>
<dbReference type="EMBL" id="KJ924046">
    <property type="protein sequence ID" value="AIX03122.1"/>
    <property type="molecule type" value="Genomic_DNA"/>
</dbReference>
<evidence type="ECO:0000256" key="4">
    <source>
        <dbReference type="ARBA" id="ARBA00022475"/>
    </source>
</evidence>
<dbReference type="GO" id="GO:0005886">
    <property type="term" value="C:plasma membrane"/>
    <property type="evidence" value="ECO:0007669"/>
    <property type="project" value="UniProtKB-SubCell"/>
</dbReference>
<dbReference type="GO" id="GO:0007606">
    <property type="term" value="P:sensory perception of chemical stimulus"/>
    <property type="evidence" value="ECO:0007669"/>
    <property type="project" value="UniProtKB-ARBA"/>
</dbReference>
<organism evidence="15">
    <name type="scientific">Leptailurus serval</name>
    <name type="common">Serval</name>
    <name type="synonym">Felis serval</name>
    <dbReference type="NCBI Taxonomy" id="61405"/>
    <lineage>
        <taxon>Eukaryota</taxon>
        <taxon>Metazoa</taxon>
        <taxon>Chordata</taxon>
        <taxon>Craniata</taxon>
        <taxon>Vertebrata</taxon>
        <taxon>Euteleostomi</taxon>
        <taxon>Mammalia</taxon>
        <taxon>Eutheria</taxon>
        <taxon>Laurasiatheria</taxon>
        <taxon>Carnivora</taxon>
        <taxon>Feliformia</taxon>
        <taxon>Felidae</taxon>
        <taxon>Felinae</taxon>
        <taxon>Leptailurus</taxon>
    </lineage>
</organism>
<feature type="transmembrane region" description="Helical" evidence="13">
    <location>
        <begin position="12"/>
        <end position="35"/>
    </location>
</feature>
<dbReference type="InterPro" id="IPR004072">
    <property type="entry name" value="Vmron_rcpt_1"/>
</dbReference>
<feature type="transmembrane region" description="Helical" evidence="13">
    <location>
        <begin position="234"/>
        <end position="260"/>
    </location>
</feature>
<evidence type="ECO:0000256" key="8">
    <source>
        <dbReference type="ARBA" id="ARBA00023040"/>
    </source>
</evidence>
<evidence type="ECO:0000256" key="13">
    <source>
        <dbReference type="RuleBase" id="RU364061"/>
    </source>
</evidence>
<keyword evidence="8 13" id="KW-0297">G-protein coupled receptor</keyword>
<evidence type="ECO:0000256" key="9">
    <source>
        <dbReference type="ARBA" id="ARBA00023136"/>
    </source>
</evidence>
<dbReference type="InterPro" id="IPR017452">
    <property type="entry name" value="GPCR_Rhodpsn_7TM"/>
</dbReference>
<reference evidence="15" key="1">
    <citation type="journal article" date="2014" name="Proc. Natl. Acad. Sci. U.S.A.">
        <title>Comparative analysis of the domestic cat genome reveals genetic signatures underlying feline biology and domestication.</title>
        <authorList>
            <person name="Montague M.J."/>
            <person name="Li G."/>
            <person name="Gandolfi B."/>
            <person name="Khan R."/>
            <person name="Aken B."/>
            <person name="Searle S.M.J."/>
            <person name="Minx P."/>
            <person name="Hillier L."/>
            <person name="Koboldt D.C."/>
            <person name="Davis B.W."/>
            <person name="Driscoll C.A."/>
            <person name="Barr C."/>
            <person name="Blackistone K."/>
            <person name="Quilez J."/>
            <person name="Lorente-Galdos B."/>
            <person name="Marques-Bonet T."/>
            <person name="Alkan C."/>
            <person name="Thomas G.W.C."/>
            <person name="Hahn M.W."/>
            <person name="Menotti-Raymond M."/>
            <person name="O'Brien S.J."/>
            <person name="Wilson R.K."/>
            <person name="Lyons L.A."/>
            <person name="Murphy W.J."/>
            <person name="Warrena W.C."/>
        </authorList>
    </citation>
    <scope>NUCLEOTIDE SEQUENCE</scope>
    <source>
        <strain evidence="15">14</strain>
    </source>
</reference>
<feature type="transmembrane region" description="Helical" evidence="13">
    <location>
        <begin position="56"/>
        <end position="77"/>
    </location>
</feature>
<dbReference type="AlphaFoldDB" id="A0A0A0Y1G4"/>
<accession>A0A0A0Y1G4</accession>
<feature type="transmembrane region" description="Helical" evidence="13">
    <location>
        <begin position="127"/>
        <end position="148"/>
    </location>
</feature>
<evidence type="ECO:0000256" key="2">
    <source>
        <dbReference type="ARBA" id="ARBA00004651"/>
    </source>
</evidence>
<evidence type="ECO:0000256" key="12">
    <source>
        <dbReference type="ARBA" id="ARBA00023224"/>
    </source>
</evidence>
<feature type="transmembrane region" description="Helical" evidence="13">
    <location>
        <begin position="179"/>
        <end position="207"/>
    </location>
</feature>
<proteinExistence type="inferred from homology"/>
<keyword evidence="9 13" id="KW-0472">Membrane</keyword>
<keyword evidence="6 13" id="KW-0812">Transmembrane</keyword>
<gene>
    <name evidence="15" type="primary">V1R</name>
</gene>
<keyword evidence="10 13" id="KW-0675">Receptor</keyword>
<evidence type="ECO:0000256" key="10">
    <source>
        <dbReference type="ARBA" id="ARBA00023170"/>
    </source>
</evidence>
<dbReference type="SUPFAM" id="SSF81321">
    <property type="entry name" value="Family A G protein-coupled receptor-like"/>
    <property type="match status" value="1"/>
</dbReference>
<evidence type="ECO:0000256" key="6">
    <source>
        <dbReference type="ARBA" id="ARBA00022692"/>
    </source>
</evidence>
<evidence type="ECO:0000256" key="1">
    <source>
        <dbReference type="ARBA" id="ARBA00003878"/>
    </source>
</evidence>
<feature type="domain" description="G-protein coupled receptors family 1 profile" evidence="14">
    <location>
        <begin position="22"/>
        <end position="286"/>
    </location>
</feature>
<dbReference type="GO" id="GO:0019236">
    <property type="term" value="P:response to pheromone"/>
    <property type="evidence" value="ECO:0007669"/>
    <property type="project" value="UniProtKB-KW"/>
</dbReference>
<keyword evidence="7 13" id="KW-1133">Transmembrane helix</keyword>
<evidence type="ECO:0000256" key="7">
    <source>
        <dbReference type="ARBA" id="ARBA00022989"/>
    </source>
</evidence>
<dbReference type="Pfam" id="PF03402">
    <property type="entry name" value="V1R"/>
    <property type="match status" value="1"/>
</dbReference>
<evidence type="ECO:0000256" key="11">
    <source>
        <dbReference type="ARBA" id="ARBA00023180"/>
    </source>
</evidence>
<feature type="transmembrane region" description="Helical" evidence="13">
    <location>
        <begin position="266"/>
        <end position="288"/>
    </location>
</feature>
<sequence>MASVKCQIGITLVTQLGVGILGNSSLLCLYTFTLLTGRKVRPTDVILNQLVLANSLVLFSRGIPHIMAAFGATYFLNEAGCKFFFYFHRVARGVCLTTTSLLSGFQAVRLRLNVSSSMELRRRSSKCIYLCCCLCWILHLLVSIFVPIKMAGPTHSKNLSVKINYGYCSPLNPDRFLKFIVTALFSTIDLACLAFMVWASGSMVIFLHRHRQQVQYIHSNSHSPRPSPEARATYTILILVSCFLSFYSLSSLLSVWMILFVIPGQWLVDASIFLSLCFSTFSPFVLIFSDTRVTGKLQNRFCFIG</sequence>
<evidence type="ECO:0000256" key="5">
    <source>
        <dbReference type="ARBA" id="ARBA00022507"/>
    </source>
</evidence>
<comment type="subcellular location">
    <subcellularLocation>
        <location evidence="2 13">Cell membrane</location>
        <topology evidence="2 13">Multi-pass membrane protein</topology>
    </subcellularLocation>
</comment>
<evidence type="ECO:0000256" key="3">
    <source>
        <dbReference type="ARBA" id="ARBA00010663"/>
    </source>
</evidence>
<dbReference type="Gene3D" id="1.20.1070.10">
    <property type="entry name" value="Rhodopsin 7-helix transmembrane proteins"/>
    <property type="match status" value="1"/>
</dbReference>
<keyword evidence="4 13" id="KW-1003">Cell membrane</keyword>
<keyword evidence="11" id="KW-0325">Glycoprotein</keyword>
<dbReference type="PROSITE" id="PS50262">
    <property type="entry name" value="G_PROTEIN_RECEP_F1_2"/>
    <property type="match status" value="1"/>
</dbReference>
<comment type="function">
    <text evidence="1">Putative pheromone receptor.</text>
</comment>
<name>A0A0A0Y1G4_LEPSR</name>
<evidence type="ECO:0000313" key="15">
    <source>
        <dbReference type="EMBL" id="AIX03122.1"/>
    </source>
</evidence>